<keyword evidence="2" id="KW-0472">Membrane</keyword>
<feature type="transmembrane region" description="Helical" evidence="2">
    <location>
        <begin position="258"/>
        <end position="283"/>
    </location>
</feature>
<dbReference type="AlphaFoldDB" id="A0A1F4Q1B4"/>
<feature type="transmembrane region" description="Helical" evidence="2">
    <location>
        <begin position="7"/>
        <end position="30"/>
    </location>
</feature>
<sequence length="541" mass="59824">MPIRIRLAVNILASLFVIITISTAAFWFIVNIGERAAHEDNLKNILYIIGLEEKGIEKITKDYGDWDDMLAWMDNRDPAFIKKQVTDFAPATFDLQFAFITDMKGNVVYQYGGYPEFRGNILTLPIVREGLKYKTVTGLMATARGPAMVSALPVEDSVDKKPQNGLILYGRLIDNDFAASLKQASGFDITFYAGDDPFASTVSGEARLTADLSQKLYAAGEKTIELRPPHVTIYSPLVDVSSGRVIAALKIERDRTALFLSAGAVLVVATVILIVVFFISWTFSAGLVGRLLTLQSAIALLEQGKYPAPLPAREADELGRLTNAFNNLIIELKDSREKLEADLVERTELFENSPISLWAEDLSELKRYFDSRRTAGADDFRAFFDAHPEELNKCAALIKVVNVNQATLDLFKAKSKDDFLAGLPAIIAEESYGVFKAGLVAIAEGKEEFSGEGTMLARTGEKLDVLVKLRVLPAGGGPNLRALFSVVNLTGLKRTEAELQKRVKELKEFSDLAVGRELKMEELEKTVKLLKQQIEDARSRQ</sequence>
<dbReference type="SMART" id="SM00304">
    <property type="entry name" value="HAMP"/>
    <property type="match status" value="1"/>
</dbReference>
<keyword evidence="2" id="KW-0812">Transmembrane</keyword>
<dbReference type="Pfam" id="PF05228">
    <property type="entry name" value="CHASE4"/>
    <property type="match status" value="1"/>
</dbReference>
<keyword evidence="1" id="KW-0175">Coiled coil</keyword>
<feature type="coiled-coil region" evidence="1">
    <location>
        <begin position="489"/>
        <end position="540"/>
    </location>
</feature>
<dbReference type="InterPro" id="IPR007892">
    <property type="entry name" value="CHASE4"/>
</dbReference>
<comment type="caution">
    <text evidence="4">The sequence shown here is derived from an EMBL/GenBank/DDBJ whole genome shotgun (WGS) entry which is preliminary data.</text>
</comment>
<dbReference type="Proteomes" id="UP000178724">
    <property type="component" value="Unassembled WGS sequence"/>
</dbReference>
<evidence type="ECO:0000256" key="2">
    <source>
        <dbReference type="SAM" id="Phobius"/>
    </source>
</evidence>
<gene>
    <name evidence="4" type="ORF">A2625_06495</name>
</gene>
<reference evidence="4 5" key="1">
    <citation type="journal article" date="2016" name="Nat. Commun.">
        <title>Thousands of microbial genomes shed light on interconnected biogeochemical processes in an aquifer system.</title>
        <authorList>
            <person name="Anantharaman K."/>
            <person name="Brown C.T."/>
            <person name="Hug L.A."/>
            <person name="Sharon I."/>
            <person name="Castelle C.J."/>
            <person name="Probst A.J."/>
            <person name="Thomas B.C."/>
            <person name="Singh A."/>
            <person name="Wilkins M.J."/>
            <person name="Karaoz U."/>
            <person name="Brodie E.L."/>
            <person name="Williams K.H."/>
            <person name="Hubbard S.S."/>
            <person name="Banfield J.F."/>
        </authorList>
    </citation>
    <scope>NUCLEOTIDE SEQUENCE [LARGE SCALE GENOMIC DNA]</scope>
</reference>
<dbReference type="CDD" id="cd06225">
    <property type="entry name" value="HAMP"/>
    <property type="match status" value="1"/>
</dbReference>
<proteinExistence type="predicted"/>
<dbReference type="GO" id="GO:0016020">
    <property type="term" value="C:membrane"/>
    <property type="evidence" value="ECO:0007669"/>
    <property type="project" value="InterPro"/>
</dbReference>
<accession>A0A1F4Q1B4</accession>
<dbReference type="SUPFAM" id="SSF55785">
    <property type="entry name" value="PYP-like sensor domain (PAS domain)"/>
    <property type="match status" value="1"/>
</dbReference>
<dbReference type="InterPro" id="IPR003660">
    <property type="entry name" value="HAMP_dom"/>
</dbReference>
<dbReference type="Gene3D" id="6.10.340.10">
    <property type="match status" value="1"/>
</dbReference>
<dbReference type="GO" id="GO:0007165">
    <property type="term" value="P:signal transduction"/>
    <property type="evidence" value="ECO:0007669"/>
    <property type="project" value="InterPro"/>
</dbReference>
<protein>
    <recommendedName>
        <fullName evidence="3">HAMP domain-containing protein</fullName>
    </recommendedName>
</protein>
<evidence type="ECO:0000313" key="5">
    <source>
        <dbReference type="Proteomes" id="UP000178724"/>
    </source>
</evidence>
<dbReference type="EMBL" id="METM01000021">
    <property type="protein sequence ID" value="OGB89745.1"/>
    <property type="molecule type" value="Genomic_DNA"/>
</dbReference>
<dbReference type="InterPro" id="IPR035965">
    <property type="entry name" value="PAS-like_dom_sf"/>
</dbReference>
<organism evidence="4 5">
    <name type="scientific">candidate division WOR-1 bacterium RIFCSPHIGHO2_01_FULL_53_15</name>
    <dbReference type="NCBI Taxonomy" id="1802564"/>
    <lineage>
        <taxon>Bacteria</taxon>
        <taxon>Bacillati</taxon>
        <taxon>Saganbacteria</taxon>
    </lineage>
</organism>
<keyword evidence="2" id="KW-1133">Transmembrane helix</keyword>
<dbReference type="PROSITE" id="PS50885">
    <property type="entry name" value="HAMP"/>
    <property type="match status" value="1"/>
</dbReference>
<evidence type="ECO:0000313" key="4">
    <source>
        <dbReference type="EMBL" id="OGB89745.1"/>
    </source>
</evidence>
<evidence type="ECO:0000259" key="3">
    <source>
        <dbReference type="PROSITE" id="PS50885"/>
    </source>
</evidence>
<feature type="domain" description="HAMP" evidence="3">
    <location>
        <begin position="285"/>
        <end position="337"/>
    </location>
</feature>
<evidence type="ECO:0000256" key="1">
    <source>
        <dbReference type="SAM" id="Coils"/>
    </source>
</evidence>
<name>A0A1F4Q1B4_UNCSA</name>